<keyword evidence="2" id="KW-1185">Reference proteome</keyword>
<reference evidence="1 2" key="1">
    <citation type="submission" date="2022-10" db="EMBL/GenBank/DDBJ databases">
        <title>The complete genomes of actinobacterial strains from the NBC collection.</title>
        <authorList>
            <person name="Joergensen T.S."/>
            <person name="Alvarez Arevalo M."/>
            <person name="Sterndorff E.B."/>
            <person name="Faurdal D."/>
            <person name="Vuksanovic O."/>
            <person name="Mourched A.-S."/>
            <person name="Charusanti P."/>
            <person name="Shaw S."/>
            <person name="Blin K."/>
            <person name="Weber T."/>
        </authorList>
    </citation>
    <scope>NUCLEOTIDE SEQUENCE [LARGE SCALE GENOMIC DNA]</scope>
    <source>
        <strain evidence="1 2">NBC_00017</strain>
    </source>
</reference>
<proteinExistence type="predicted"/>
<name>A0ABZ1MG18_STREF</name>
<sequence>MPTTPPGTVVLAQAAVSGDALATPARAVLSALLADPSPLTRPALTEALRRRAASPTMTRGEVELLDTAEELILSVGQTG</sequence>
<accession>A0ABZ1MG18</accession>
<dbReference type="Proteomes" id="UP001621512">
    <property type="component" value="Chromosome"/>
</dbReference>
<gene>
    <name evidence="1" type="ORF">OHU35_12675</name>
</gene>
<evidence type="ECO:0000313" key="1">
    <source>
        <dbReference type="EMBL" id="WTW26857.1"/>
    </source>
</evidence>
<dbReference type="RefSeq" id="WP_189724783.1">
    <property type="nucleotide sequence ID" value="NZ_BMUK01000006.1"/>
</dbReference>
<organism evidence="1 2">
    <name type="scientific">Streptomyces purpurascens</name>
    <dbReference type="NCBI Taxonomy" id="1924"/>
    <lineage>
        <taxon>Bacteria</taxon>
        <taxon>Bacillati</taxon>
        <taxon>Actinomycetota</taxon>
        <taxon>Actinomycetes</taxon>
        <taxon>Kitasatosporales</taxon>
        <taxon>Streptomycetaceae</taxon>
        <taxon>Streptomyces</taxon>
    </lineage>
</organism>
<evidence type="ECO:0000313" key="2">
    <source>
        <dbReference type="Proteomes" id="UP001621512"/>
    </source>
</evidence>
<dbReference type="EMBL" id="CP108341">
    <property type="protein sequence ID" value="WTW26857.1"/>
    <property type="molecule type" value="Genomic_DNA"/>
</dbReference>
<protein>
    <submittedName>
        <fullName evidence="1">Uncharacterized protein</fullName>
    </submittedName>
</protein>